<gene>
    <name evidence="2" type="ORF">CTEN210_09780</name>
</gene>
<keyword evidence="3" id="KW-1185">Reference proteome</keyword>
<proteinExistence type="predicted"/>
<accession>A0AAD3CWS4</accession>
<dbReference type="InterPro" id="IPR001810">
    <property type="entry name" value="F-box_dom"/>
</dbReference>
<dbReference type="EMBL" id="BLLK01000046">
    <property type="protein sequence ID" value="GFH53304.1"/>
    <property type="molecule type" value="Genomic_DNA"/>
</dbReference>
<dbReference type="Proteomes" id="UP001054902">
    <property type="component" value="Unassembled WGS sequence"/>
</dbReference>
<evidence type="ECO:0000313" key="2">
    <source>
        <dbReference type="EMBL" id="GFH53304.1"/>
    </source>
</evidence>
<dbReference type="InterPro" id="IPR052050">
    <property type="entry name" value="SecEffector_AnkRepeat"/>
</dbReference>
<protein>
    <recommendedName>
        <fullName evidence="1">F-box domain-containing protein</fullName>
    </recommendedName>
</protein>
<dbReference type="Gene3D" id="1.25.40.20">
    <property type="entry name" value="Ankyrin repeat-containing domain"/>
    <property type="match status" value="1"/>
</dbReference>
<organism evidence="2 3">
    <name type="scientific">Chaetoceros tenuissimus</name>
    <dbReference type="NCBI Taxonomy" id="426638"/>
    <lineage>
        <taxon>Eukaryota</taxon>
        <taxon>Sar</taxon>
        <taxon>Stramenopiles</taxon>
        <taxon>Ochrophyta</taxon>
        <taxon>Bacillariophyta</taxon>
        <taxon>Coscinodiscophyceae</taxon>
        <taxon>Chaetocerotophycidae</taxon>
        <taxon>Chaetocerotales</taxon>
        <taxon>Chaetocerotaceae</taxon>
        <taxon>Chaetoceros</taxon>
    </lineage>
</organism>
<evidence type="ECO:0000313" key="3">
    <source>
        <dbReference type="Proteomes" id="UP001054902"/>
    </source>
</evidence>
<dbReference type="PANTHER" id="PTHR46586">
    <property type="entry name" value="ANKYRIN REPEAT-CONTAINING PROTEIN"/>
    <property type="match status" value="1"/>
</dbReference>
<dbReference type="SUPFAM" id="SSF48403">
    <property type="entry name" value="Ankyrin repeat"/>
    <property type="match status" value="2"/>
</dbReference>
<dbReference type="PROSITE" id="PS50181">
    <property type="entry name" value="FBOX"/>
    <property type="match status" value="1"/>
</dbReference>
<name>A0AAD3CWS4_9STRA</name>
<sequence length="617" mass="71149">MPQSDNSRNDMNEWKRMRLEHEVNIPTEALKPSAGIQDIPLEVLKNIFTYVGIGNYFPIGYVSKDFSYNYLAMNIVHDAYRHPMDYLLAARRNMITYPDGVSSSIDLAEYCFLHAPEGFQLEVCFNAASKGRLDIVKLAKVFDVYPENDHELNELLNELTSKFIDKNNDDLEALKEYFIEYCMNNESQRNVFVSSAAHNGNLYILKWIHASYDISSEAPDVCSGAITGGHLEIIEWGLDTFKLDFEKQNYVNEALRAGDLEIVKWFRNRNASWNQDSFLSAVKSRNIALLDWLWEQGCPLYDHNYCNAAVDWNPRYYNNEKALEVLQWLHQHDFRWDESTCMIAAAVGNIDALLYARTNGCDWDSQTLETAVEHVRFDIVKYCLQNNCPQGHSVFDLLHMAYDESLAMLKLLVASSVPWDARTCNRVARSGKLEAFKFCLSQGCRIDNSTMKNVIQSENMALIQYCLDNNYPFYVEDYEEAVACEDPIPLLKLFQEYGYELNERTCALAARYGDIQLLRWLKYKGYPWDEETCIQAVLFNCYEALVYAHGNGCVWTKRTFAMCFDLENGLGLAGTYVQIPTQHECSDEIFNYILEQNCPQPDPSDWQILPTLNDRAN</sequence>
<comment type="caution">
    <text evidence="2">The sequence shown here is derived from an EMBL/GenBank/DDBJ whole genome shotgun (WGS) entry which is preliminary data.</text>
</comment>
<dbReference type="PANTHER" id="PTHR46586:SF3">
    <property type="entry name" value="ANKYRIN REPEAT-CONTAINING PROTEIN"/>
    <property type="match status" value="1"/>
</dbReference>
<feature type="domain" description="F-box" evidence="1">
    <location>
        <begin position="33"/>
        <end position="83"/>
    </location>
</feature>
<dbReference type="AlphaFoldDB" id="A0AAD3CWS4"/>
<reference evidence="2 3" key="1">
    <citation type="journal article" date="2021" name="Sci. Rep.">
        <title>The genome of the diatom Chaetoceros tenuissimus carries an ancient integrated fragment of an extant virus.</title>
        <authorList>
            <person name="Hongo Y."/>
            <person name="Kimura K."/>
            <person name="Takaki Y."/>
            <person name="Yoshida Y."/>
            <person name="Baba S."/>
            <person name="Kobayashi G."/>
            <person name="Nagasaki K."/>
            <person name="Hano T."/>
            <person name="Tomaru Y."/>
        </authorList>
    </citation>
    <scope>NUCLEOTIDE SEQUENCE [LARGE SCALE GENOMIC DNA]</scope>
    <source>
        <strain evidence="2 3">NIES-3715</strain>
    </source>
</reference>
<evidence type="ECO:0000259" key="1">
    <source>
        <dbReference type="PROSITE" id="PS50181"/>
    </source>
</evidence>
<dbReference type="InterPro" id="IPR036770">
    <property type="entry name" value="Ankyrin_rpt-contain_sf"/>
</dbReference>